<dbReference type="KEGG" id="chyd:H4K34_14995"/>
<dbReference type="GO" id="GO:0009279">
    <property type="term" value="C:cell outer membrane"/>
    <property type="evidence" value="ECO:0007669"/>
    <property type="project" value="UniProtKB-SubCell"/>
</dbReference>
<evidence type="ECO:0000256" key="2">
    <source>
        <dbReference type="ARBA" id="ARBA00006275"/>
    </source>
</evidence>
<reference evidence="8 9" key="1">
    <citation type="submission" date="2020-08" db="EMBL/GenBank/DDBJ databases">
        <title>Croceimicrobium hydrocarbonivorans gen. nov., sp. nov., a novel marine bacterium isolated from a bacterial consortium that degrades polyethylene terephthalate.</title>
        <authorList>
            <person name="Liu R."/>
        </authorList>
    </citation>
    <scope>NUCLEOTIDE SEQUENCE [LARGE SCALE GENOMIC DNA]</scope>
    <source>
        <strain evidence="8 9">A20-9</strain>
    </source>
</reference>
<dbReference type="InterPro" id="IPR012944">
    <property type="entry name" value="SusD_RagB_dom"/>
</dbReference>
<proteinExistence type="inferred from homology"/>
<protein>
    <submittedName>
        <fullName evidence="8">RagB/SusD family nutrient uptake outer membrane protein</fullName>
    </submittedName>
</protein>
<evidence type="ECO:0000256" key="4">
    <source>
        <dbReference type="ARBA" id="ARBA00023136"/>
    </source>
</evidence>
<accession>A0A7H0VD70</accession>
<name>A0A7H0VD70_9FLAO</name>
<dbReference type="SUPFAM" id="SSF48452">
    <property type="entry name" value="TPR-like"/>
    <property type="match status" value="1"/>
</dbReference>
<evidence type="ECO:0000259" key="6">
    <source>
        <dbReference type="Pfam" id="PF07980"/>
    </source>
</evidence>
<dbReference type="CDD" id="cd08977">
    <property type="entry name" value="SusD"/>
    <property type="match status" value="1"/>
</dbReference>
<feature type="domain" description="SusD-like N-terminal" evidence="7">
    <location>
        <begin position="20"/>
        <end position="221"/>
    </location>
</feature>
<evidence type="ECO:0000256" key="5">
    <source>
        <dbReference type="ARBA" id="ARBA00023237"/>
    </source>
</evidence>
<evidence type="ECO:0000313" key="8">
    <source>
        <dbReference type="EMBL" id="QNR23668.1"/>
    </source>
</evidence>
<evidence type="ECO:0000313" key="9">
    <source>
        <dbReference type="Proteomes" id="UP000516305"/>
    </source>
</evidence>
<dbReference type="InterPro" id="IPR033985">
    <property type="entry name" value="SusD-like_N"/>
</dbReference>
<sequence length="476" mass="53358">MRKYLLVIGLALSLVACEKDFLDRHPKTQMNAANFYRNRDDLNYALTAAYASLASDGQYGYNFMHLMEIRSDNSSLADYSRSGRRYGDIDFFTLSSENAVLEQSWRSCYNGINRCNLVLDHLASIPDMSEAEKAQRKGEALFIRSLSYFNMLRLWGEVPLILSETTDPMQSFQQKRKPVAEVYALLVSDLEEAQSLLTAKAEESGRATRGAAQALLAKVHLSQGAYAAAVQSLKPLIGTYRLLDDYAQVFALSNENNEEVIFSIQYKGGLNGLGSKFANLCAIDLSLVGNGSAYGDNLPSEDLIKSYSTNDRRLGVNIDSLFGVPYCKKYIESVPANFEGDKNFIVLRYADVLLMLAEAINELGYQSDPTGNQTEAFIYLNAIRLRAGLSPLNSSDLADQNAFREAVFKERRKELAFENHRWFDMIRSGKASAVSQVASTQGPIQTYFDYKNLYPIPEREIITVNNSAYMWQNPGY</sequence>
<evidence type="ECO:0000259" key="7">
    <source>
        <dbReference type="Pfam" id="PF14322"/>
    </source>
</evidence>
<dbReference type="EMBL" id="CP060139">
    <property type="protein sequence ID" value="QNR23668.1"/>
    <property type="molecule type" value="Genomic_DNA"/>
</dbReference>
<organism evidence="8 9">
    <name type="scientific">Croceimicrobium hydrocarbonivorans</name>
    <dbReference type="NCBI Taxonomy" id="2761580"/>
    <lineage>
        <taxon>Bacteria</taxon>
        <taxon>Pseudomonadati</taxon>
        <taxon>Bacteroidota</taxon>
        <taxon>Flavobacteriia</taxon>
        <taxon>Flavobacteriales</taxon>
        <taxon>Owenweeksiaceae</taxon>
        <taxon>Croceimicrobium</taxon>
    </lineage>
</organism>
<feature type="domain" description="RagB/SusD" evidence="6">
    <location>
        <begin position="323"/>
        <end position="476"/>
    </location>
</feature>
<dbReference type="Proteomes" id="UP000516305">
    <property type="component" value="Chromosome"/>
</dbReference>
<keyword evidence="3" id="KW-0732">Signal</keyword>
<dbReference type="InterPro" id="IPR011990">
    <property type="entry name" value="TPR-like_helical_dom_sf"/>
</dbReference>
<evidence type="ECO:0000256" key="1">
    <source>
        <dbReference type="ARBA" id="ARBA00004442"/>
    </source>
</evidence>
<dbReference type="Gene3D" id="1.25.40.390">
    <property type="match status" value="1"/>
</dbReference>
<dbReference type="Pfam" id="PF07980">
    <property type="entry name" value="SusD_RagB"/>
    <property type="match status" value="1"/>
</dbReference>
<keyword evidence="5" id="KW-0998">Cell outer membrane</keyword>
<dbReference type="AlphaFoldDB" id="A0A7H0VD70"/>
<keyword evidence="9" id="KW-1185">Reference proteome</keyword>
<comment type="similarity">
    <text evidence="2">Belongs to the SusD family.</text>
</comment>
<keyword evidence="4" id="KW-0472">Membrane</keyword>
<dbReference type="RefSeq" id="WP_210758202.1">
    <property type="nucleotide sequence ID" value="NZ_CP060139.1"/>
</dbReference>
<evidence type="ECO:0000256" key="3">
    <source>
        <dbReference type="ARBA" id="ARBA00022729"/>
    </source>
</evidence>
<dbReference type="PROSITE" id="PS51257">
    <property type="entry name" value="PROKAR_LIPOPROTEIN"/>
    <property type="match status" value="1"/>
</dbReference>
<gene>
    <name evidence="8" type="ORF">H4K34_14995</name>
</gene>
<dbReference type="Pfam" id="PF14322">
    <property type="entry name" value="SusD-like_3"/>
    <property type="match status" value="1"/>
</dbReference>
<comment type="subcellular location">
    <subcellularLocation>
        <location evidence="1">Cell outer membrane</location>
    </subcellularLocation>
</comment>